<evidence type="ECO:0000313" key="2">
    <source>
        <dbReference type="EMBL" id="MBW62131.1"/>
    </source>
</evidence>
<feature type="chain" id="PRO_5014908525" evidence="1">
    <location>
        <begin position="36"/>
        <end position="90"/>
    </location>
</feature>
<protein>
    <submittedName>
        <fullName evidence="2">Putative secreted protein</fullName>
    </submittedName>
</protein>
<reference evidence="2" key="1">
    <citation type="submission" date="2018-01" db="EMBL/GenBank/DDBJ databases">
        <title>An insight into the sialome of Amazonian anophelines.</title>
        <authorList>
            <person name="Ribeiro J.M."/>
            <person name="Scarpassa V."/>
            <person name="Calvo E."/>
        </authorList>
    </citation>
    <scope>NUCLEOTIDE SEQUENCE</scope>
    <source>
        <tissue evidence="2">Salivary glands</tissue>
    </source>
</reference>
<sequence length="90" mass="9094">MIVTFSYSPPATSSCSTLLLVFVAVVAVPTCTVEAATDGGGGLNVNRFVVGSNLLSRLNSCSSNVNGLRALANSRLGPIPIGPAPFDGIV</sequence>
<accession>A0A2M4CAG1</accession>
<dbReference type="AlphaFoldDB" id="A0A2M4CAG1"/>
<organism evidence="2">
    <name type="scientific">Anopheles marajoara</name>
    <dbReference type="NCBI Taxonomy" id="58244"/>
    <lineage>
        <taxon>Eukaryota</taxon>
        <taxon>Metazoa</taxon>
        <taxon>Ecdysozoa</taxon>
        <taxon>Arthropoda</taxon>
        <taxon>Hexapoda</taxon>
        <taxon>Insecta</taxon>
        <taxon>Pterygota</taxon>
        <taxon>Neoptera</taxon>
        <taxon>Endopterygota</taxon>
        <taxon>Diptera</taxon>
        <taxon>Nematocera</taxon>
        <taxon>Culicoidea</taxon>
        <taxon>Culicidae</taxon>
        <taxon>Anophelinae</taxon>
        <taxon>Anopheles</taxon>
    </lineage>
</organism>
<evidence type="ECO:0000256" key="1">
    <source>
        <dbReference type="SAM" id="SignalP"/>
    </source>
</evidence>
<dbReference type="EMBL" id="GGFJ01012990">
    <property type="protein sequence ID" value="MBW62131.1"/>
    <property type="molecule type" value="Transcribed_RNA"/>
</dbReference>
<keyword evidence="1" id="KW-0732">Signal</keyword>
<proteinExistence type="predicted"/>
<name>A0A2M4CAG1_9DIPT</name>
<feature type="signal peptide" evidence="1">
    <location>
        <begin position="1"/>
        <end position="35"/>
    </location>
</feature>